<keyword evidence="1" id="KW-0812">Transmembrane</keyword>
<proteinExistence type="evidence at transcript level"/>
<name>Q66SW8_PECGU</name>
<dbReference type="EMBL" id="AY706758">
    <property type="protein sequence ID" value="AAU12352.1"/>
    <property type="molecule type" value="mRNA"/>
</dbReference>
<evidence type="ECO:0000313" key="2">
    <source>
        <dbReference type="EMBL" id="AAU12352.1"/>
    </source>
</evidence>
<keyword evidence="1" id="KW-0472">Membrane</keyword>
<protein>
    <submittedName>
        <fullName evidence="2">Uncharacterized protein</fullName>
    </submittedName>
</protein>
<evidence type="ECO:0000256" key="1">
    <source>
        <dbReference type="SAM" id="Phobius"/>
    </source>
</evidence>
<accession>Q66SW8</accession>
<keyword evidence="1" id="KW-1133">Transmembrane helix</keyword>
<dbReference type="AlphaFoldDB" id="Q66SW8"/>
<sequence>MMFGEECWKCRSIRRPLLRLVFGIHEILTCGFTMFSSYYTV</sequence>
<organism evidence="2">
    <name type="scientific">Pectinaria gouldii</name>
    <name type="common">Trumpet worm</name>
    <name type="synonym">Ice-cream cone worm</name>
    <dbReference type="NCBI Taxonomy" id="260746"/>
    <lineage>
        <taxon>Eukaryota</taxon>
        <taxon>Metazoa</taxon>
        <taxon>Spiralia</taxon>
        <taxon>Lophotrochozoa</taxon>
        <taxon>Annelida</taxon>
        <taxon>Polychaeta</taxon>
        <taxon>Sedentaria</taxon>
        <taxon>Canalipalpata</taxon>
        <taxon>Terebellida</taxon>
        <taxon>Terebelliformia</taxon>
        <taxon>Pectinariidae</taxon>
        <taxon>Pectinaria</taxon>
    </lineage>
</organism>
<feature type="transmembrane region" description="Helical" evidence="1">
    <location>
        <begin position="20"/>
        <end position="39"/>
    </location>
</feature>
<reference evidence="2" key="1">
    <citation type="submission" date="2004-08" db="EMBL/GenBank/DDBJ databases">
        <authorList>
            <person name="Friberg H.L."/>
            <person name="Lyons K.M."/>
            <person name="Ross-Suits H.M."/>
            <person name="Stegeman A.B."/>
            <person name="Dean M.A."/>
            <person name="Tauer T.J."/>
        </authorList>
    </citation>
    <scope>NUCLEOTIDE SEQUENCE</scope>
</reference>